<evidence type="ECO:0000259" key="2">
    <source>
        <dbReference type="SMART" id="SM00909"/>
    </source>
</evidence>
<dbReference type="SMART" id="SM00909">
    <property type="entry name" value="Germane"/>
    <property type="match status" value="1"/>
</dbReference>
<protein>
    <recommendedName>
        <fullName evidence="2">GerMN domain-containing protein</fullName>
    </recommendedName>
</protein>
<sequence length="559" mass="58211">MSDRTSRTRRAAVALAVAAMLGLSACAGIPTDGRVTAGSAVNDEAEPNLGFEPQGPRAESTQEEILSDFIAAATNPQNGYEIARQFLAEDFAEEWDPDELTTIRSGIGTVRRDSEIELSYSLSTSASVSREGRYSASDPASLSLPFTFVKEDDQWRISSAPPGIVLSQNNFPQVFGEYPLFYFDPSGAYLVPDVRWFPTRSSTSIRVVNSLLAGQSPWLSNGVVVSAFPAGTQLGDGLVTITAGVATVDLSDEARSTTTVERQRMRQQLSASLAVVSSVVITVGGIPLEIPDTDAATAVTIPTVEPAPLVLSDDEFGFAAVNDINPIPQLSNKVVALAPTAVALGSGKSQAAVRNPQGVFAVRTGATPPLLVDERPGLAAPSIDNSGFIWSVPESSASALTAFGLDGQPHVVGSTLPADAGVVALAVSRDGARLLMYLSTSAGPQLNLYGILRQDGVPVALGEPFPLQVGKATPVGAAWVDNRTVATLSRTGGETTVMSFEIGGPSAVLGQLEGGVTIVGGNGGTDGLRVLTDQGEIFRPRGTSWQQTGTTATLLAVQQ</sequence>
<feature type="signal peptide" evidence="1">
    <location>
        <begin position="1"/>
        <end position="27"/>
    </location>
</feature>
<accession>A0ABV2QR19</accession>
<dbReference type="Pfam" id="PF10646">
    <property type="entry name" value="Germane"/>
    <property type="match status" value="1"/>
</dbReference>
<dbReference type="RefSeq" id="WP_354025647.1">
    <property type="nucleotide sequence ID" value="NZ_JBEPSJ010000004.1"/>
</dbReference>
<dbReference type="EMBL" id="JBEPSJ010000004">
    <property type="protein sequence ID" value="MET4583475.1"/>
    <property type="molecule type" value="Genomic_DNA"/>
</dbReference>
<name>A0ABV2QR19_9MICO</name>
<dbReference type="Proteomes" id="UP001549257">
    <property type="component" value="Unassembled WGS sequence"/>
</dbReference>
<reference evidence="3 4" key="1">
    <citation type="submission" date="2024-06" db="EMBL/GenBank/DDBJ databases">
        <title>Sorghum-associated microbial communities from plants grown in Nebraska, USA.</title>
        <authorList>
            <person name="Schachtman D."/>
        </authorList>
    </citation>
    <scope>NUCLEOTIDE SEQUENCE [LARGE SCALE GENOMIC DNA]</scope>
    <source>
        <strain evidence="3 4">2857</strain>
    </source>
</reference>
<evidence type="ECO:0000313" key="3">
    <source>
        <dbReference type="EMBL" id="MET4583475.1"/>
    </source>
</evidence>
<dbReference type="Pfam" id="PF25976">
    <property type="entry name" value="LpqB_N"/>
    <property type="match status" value="1"/>
</dbReference>
<dbReference type="PROSITE" id="PS51257">
    <property type="entry name" value="PROKAR_LIPOPROTEIN"/>
    <property type="match status" value="1"/>
</dbReference>
<keyword evidence="1" id="KW-0732">Signal</keyword>
<dbReference type="InterPro" id="IPR059026">
    <property type="entry name" value="LpqB_N"/>
</dbReference>
<evidence type="ECO:0000313" key="4">
    <source>
        <dbReference type="Proteomes" id="UP001549257"/>
    </source>
</evidence>
<feature type="chain" id="PRO_5046671535" description="GerMN domain-containing protein" evidence="1">
    <location>
        <begin position="28"/>
        <end position="559"/>
    </location>
</feature>
<feature type="domain" description="GerMN" evidence="2">
    <location>
        <begin position="204"/>
        <end position="292"/>
    </location>
</feature>
<keyword evidence="4" id="KW-1185">Reference proteome</keyword>
<comment type="caution">
    <text evidence="3">The sequence shown here is derived from an EMBL/GenBank/DDBJ whole genome shotgun (WGS) entry which is preliminary data.</text>
</comment>
<gene>
    <name evidence="3" type="ORF">ABIE21_003001</name>
</gene>
<dbReference type="InterPro" id="IPR019606">
    <property type="entry name" value="GerMN"/>
</dbReference>
<evidence type="ECO:0000256" key="1">
    <source>
        <dbReference type="SAM" id="SignalP"/>
    </source>
</evidence>
<proteinExistence type="predicted"/>
<organism evidence="3 4">
    <name type="scientific">Conyzicola nivalis</name>
    <dbReference type="NCBI Taxonomy" id="1477021"/>
    <lineage>
        <taxon>Bacteria</taxon>
        <taxon>Bacillati</taxon>
        <taxon>Actinomycetota</taxon>
        <taxon>Actinomycetes</taxon>
        <taxon>Micrococcales</taxon>
        <taxon>Microbacteriaceae</taxon>
        <taxon>Conyzicola</taxon>
    </lineage>
</organism>